<dbReference type="SUPFAM" id="SSF90123">
    <property type="entry name" value="ABC transporter transmembrane region"/>
    <property type="match status" value="1"/>
</dbReference>
<dbReference type="PROSITE" id="PS50893">
    <property type="entry name" value="ABC_TRANSPORTER_2"/>
    <property type="match status" value="1"/>
</dbReference>
<dbReference type="PROSITE" id="PS50929">
    <property type="entry name" value="ABC_TM1F"/>
    <property type="match status" value="1"/>
</dbReference>
<dbReference type="InterPro" id="IPR003439">
    <property type="entry name" value="ABC_transporter-like_ATP-bd"/>
</dbReference>
<evidence type="ECO:0000313" key="9">
    <source>
        <dbReference type="EMBL" id="KAJ8312991.1"/>
    </source>
</evidence>
<dbReference type="InterPro" id="IPR027417">
    <property type="entry name" value="P-loop_NTPase"/>
</dbReference>
<evidence type="ECO:0000256" key="4">
    <source>
        <dbReference type="ARBA" id="ARBA00022840"/>
    </source>
</evidence>
<dbReference type="Gene3D" id="1.20.1560.10">
    <property type="entry name" value="ABC transporter type 1, transmembrane domain"/>
    <property type="match status" value="2"/>
</dbReference>
<accession>A0ABQ9F8Q2</accession>
<feature type="domain" description="ABC transporter" evidence="7">
    <location>
        <begin position="134"/>
        <end position="397"/>
    </location>
</feature>
<evidence type="ECO:0000256" key="6">
    <source>
        <dbReference type="ARBA" id="ARBA00023136"/>
    </source>
</evidence>
<dbReference type="SMART" id="SM00382">
    <property type="entry name" value="AAA"/>
    <property type="match status" value="1"/>
</dbReference>
<dbReference type="InterPro" id="IPR017871">
    <property type="entry name" value="ABC_transporter-like_CS"/>
</dbReference>
<reference evidence="9 10" key="1">
    <citation type="submission" date="2022-12" db="EMBL/GenBank/DDBJ databases">
        <title>Chromosome-level genome of Tegillarca granosa.</title>
        <authorList>
            <person name="Kim J."/>
        </authorList>
    </citation>
    <scope>NUCLEOTIDE SEQUENCE [LARGE SCALE GENOMIC DNA]</scope>
    <source>
        <strain evidence="9">Teg-2019</strain>
        <tissue evidence="9">Adductor muscle</tissue>
    </source>
</reference>
<comment type="subcellular location">
    <subcellularLocation>
        <location evidence="1">Membrane</location>
        <topology evidence="1">Multi-pass membrane protein</topology>
    </subcellularLocation>
</comment>
<dbReference type="SUPFAM" id="SSF52540">
    <property type="entry name" value="P-loop containing nucleoside triphosphate hydrolases"/>
    <property type="match status" value="1"/>
</dbReference>
<name>A0ABQ9F8Q2_TEGGR</name>
<evidence type="ECO:0000256" key="5">
    <source>
        <dbReference type="ARBA" id="ARBA00022989"/>
    </source>
</evidence>
<keyword evidence="10" id="KW-1185">Reference proteome</keyword>
<evidence type="ECO:0000259" key="8">
    <source>
        <dbReference type="PROSITE" id="PS50929"/>
    </source>
</evidence>
<dbReference type="Proteomes" id="UP001217089">
    <property type="component" value="Unassembled WGS sequence"/>
</dbReference>
<evidence type="ECO:0000256" key="3">
    <source>
        <dbReference type="ARBA" id="ARBA00022741"/>
    </source>
</evidence>
<dbReference type="InterPro" id="IPR011527">
    <property type="entry name" value="ABC1_TM_dom"/>
</dbReference>
<keyword evidence="3" id="KW-0547">Nucleotide-binding</keyword>
<evidence type="ECO:0000256" key="1">
    <source>
        <dbReference type="ARBA" id="ARBA00004141"/>
    </source>
</evidence>
<protein>
    <recommendedName>
        <fullName evidence="11">p-glycoprotein</fullName>
    </recommendedName>
</protein>
<organism evidence="9 10">
    <name type="scientific">Tegillarca granosa</name>
    <name type="common">Malaysian cockle</name>
    <name type="synonym">Anadara granosa</name>
    <dbReference type="NCBI Taxonomy" id="220873"/>
    <lineage>
        <taxon>Eukaryota</taxon>
        <taxon>Metazoa</taxon>
        <taxon>Spiralia</taxon>
        <taxon>Lophotrochozoa</taxon>
        <taxon>Mollusca</taxon>
        <taxon>Bivalvia</taxon>
        <taxon>Autobranchia</taxon>
        <taxon>Pteriomorphia</taxon>
        <taxon>Arcoida</taxon>
        <taxon>Arcoidea</taxon>
        <taxon>Arcidae</taxon>
        <taxon>Tegillarca</taxon>
    </lineage>
</organism>
<dbReference type="Gene3D" id="3.40.50.300">
    <property type="entry name" value="P-loop containing nucleotide triphosphate hydrolases"/>
    <property type="match status" value="1"/>
</dbReference>
<evidence type="ECO:0000256" key="2">
    <source>
        <dbReference type="ARBA" id="ARBA00022692"/>
    </source>
</evidence>
<dbReference type="PANTHER" id="PTHR43394">
    <property type="entry name" value="ATP-DEPENDENT PERMEASE MDL1, MITOCHONDRIAL"/>
    <property type="match status" value="1"/>
</dbReference>
<evidence type="ECO:0000259" key="7">
    <source>
        <dbReference type="PROSITE" id="PS50893"/>
    </source>
</evidence>
<proteinExistence type="predicted"/>
<keyword evidence="6" id="KW-0472">Membrane</keyword>
<evidence type="ECO:0000313" key="10">
    <source>
        <dbReference type="Proteomes" id="UP001217089"/>
    </source>
</evidence>
<dbReference type="Pfam" id="PF00664">
    <property type="entry name" value="ABC_membrane"/>
    <property type="match status" value="1"/>
</dbReference>
<evidence type="ECO:0008006" key="11">
    <source>
        <dbReference type="Google" id="ProtNLM"/>
    </source>
</evidence>
<sequence>MQGQLYIICFAIAIADKNSRTTTLECVNSNDKDLKDEDECKPLLNQDNNQGGSSDTSEDGVKKGTIFRLLSMSKPDIKLILCAAFFLVVSSTGQIFIPYYTGKVVDGIVIDKSQKEFTSAIIIMACISAGRHQTCIEIILKSCQDYNTAASHELSTEVQDSLAKANDVAEEACSSVRTVRSFANEDGEKQRYNKALQNTYKLNKKQAVVYAGYVWCIQEIGDVYTGLMQASGASEKISLVGQEPVLYARTVKENISYGLTEDDYDFDSIQRAAEMANAHQFISEMKDKYETQTGEKGVQMSGGQKQRIAIARALIRNPSLLLLDEATSALDSESEHVVQQAMYQNLKGRTVIIIAHRLSTVERADRIIVIDKGTIAEQGSHKELLQNEGLYAKLVQRQLLGFEDSDTVKKQNVKDGIQQGVEIYQCNEEIFE</sequence>
<keyword evidence="4" id="KW-0067">ATP-binding</keyword>
<dbReference type="InterPro" id="IPR039421">
    <property type="entry name" value="Type_1_exporter"/>
</dbReference>
<dbReference type="InterPro" id="IPR003593">
    <property type="entry name" value="AAA+_ATPase"/>
</dbReference>
<keyword evidence="5" id="KW-1133">Transmembrane helix</keyword>
<dbReference type="Pfam" id="PF00005">
    <property type="entry name" value="ABC_tran"/>
    <property type="match status" value="1"/>
</dbReference>
<dbReference type="InterPro" id="IPR036640">
    <property type="entry name" value="ABC1_TM_sf"/>
</dbReference>
<gene>
    <name evidence="9" type="ORF">KUTeg_010364</name>
</gene>
<comment type="caution">
    <text evidence="9">The sequence shown here is derived from an EMBL/GenBank/DDBJ whole genome shotgun (WGS) entry which is preliminary data.</text>
</comment>
<dbReference type="EMBL" id="JARBDR010000440">
    <property type="protein sequence ID" value="KAJ8312991.1"/>
    <property type="molecule type" value="Genomic_DNA"/>
</dbReference>
<dbReference type="PANTHER" id="PTHR43394:SF19">
    <property type="entry name" value="ABC TRANSPORTER B FAMILY"/>
    <property type="match status" value="1"/>
</dbReference>
<keyword evidence="2" id="KW-0812">Transmembrane</keyword>
<feature type="domain" description="ABC transmembrane type-1" evidence="8">
    <location>
        <begin position="146"/>
        <end position="218"/>
    </location>
</feature>
<dbReference type="PROSITE" id="PS00211">
    <property type="entry name" value="ABC_TRANSPORTER_1"/>
    <property type="match status" value="1"/>
</dbReference>